<evidence type="ECO:0000256" key="1">
    <source>
        <dbReference type="SAM" id="MobiDB-lite"/>
    </source>
</evidence>
<dbReference type="Proteomes" id="UP000078492">
    <property type="component" value="Unassembled WGS sequence"/>
</dbReference>
<keyword evidence="4" id="KW-1185">Reference proteome</keyword>
<protein>
    <submittedName>
        <fullName evidence="3">Uncharacterized protein</fullName>
    </submittedName>
</protein>
<evidence type="ECO:0000313" key="3">
    <source>
        <dbReference type="EMBL" id="KYN29685.1"/>
    </source>
</evidence>
<feature type="region of interest" description="Disordered" evidence="1">
    <location>
        <begin position="87"/>
        <end position="165"/>
    </location>
</feature>
<organism evidence="3 4">
    <name type="scientific">Trachymyrmex cornetzi</name>
    <dbReference type="NCBI Taxonomy" id="471704"/>
    <lineage>
        <taxon>Eukaryota</taxon>
        <taxon>Metazoa</taxon>
        <taxon>Ecdysozoa</taxon>
        <taxon>Arthropoda</taxon>
        <taxon>Hexapoda</taxon>
        <taxon>Insecta</taxon>
        <taxon>Pterygota</taxon>
        <taxon>Neoptera</taxon>
        <taxon>Endopterygota</taxon>
        <taxon>Hymenoptera</taxon>
        <taxon>Apocrita</taxon>
        <taxon>Aculeata</taxon>
        <taxon>Formicoidea</taxon>
        <taxon>Formicidae</taxon>
        <taxon>Myrmicinae</taxon>
        <taxon>Trachymyrmex</taxon>
    </lineage>
</organism>
<sequence length="289" mass="32890">MVDDDKTRAMFMSALLSVLLILSGIRTAGDGFDYWDFPRSPASDVIMKDIHGCALHIEPLFYGGFMQPPQRRLLEHPRRAKQVYRSHDYNIARGHHQPRNNLDESRLYRSSVKNDEDENEEEEEEEEENQNEEDKLDDEDADEETAEQDEEETVNEEPKEVAIAARNRVVRSGYVPLRDEAGERERQDDMRIKSATEECEEESTEPSQYYEYANLPVCVSVVPSACKIEGKRVRHPYLDQAEIVPNLTVSVGLPYPRSERSGAASGAAFVAEGYEGEAGRRGFTVRRSG</sequence>
<feature type="signal peptide" evidence="2">
    <location>
        <begin position="1"/>
        <end position="31"/>
    </location>
</feature>
<dbReference type="AlphaFoldDB" id="A0A195EN36"/>
<keyword evidence="2" id="KW-0732">Signal</keyword>
<dbReference type="EMBL" id="KQ978625">
    <property type="protein sequence ID" value="KYN29685.1"/>
    <property type="molecule type" value="Genomic_DNA"/>
</dbReference>
<proteinExistence type="predicted"/>
<reference evidence="3 4" key="1">
    <citation type="submission" date="2015-09" db="EMBL/GenBank/DDBJ databases">
        <title>Trachymyrmex cornetzi WGS genome.</title>
        <authorList>
            <person name="Nygaard S."/>
            <person name="Hu H."/>
            <person name="Boomsma J."/>
            <person name="Zhang G."/>
        </authorList>
    </citation>
    <scope>NUCLEOTIDE SEQUENCE [LARGE SCALE GENOMIC DNA]</scope>
    <source>
        <strain evidence="3">Tcor2-1</strain>
        <tissue evidence="3">Whole body</tissue>
    </source>
</reference>
<evidence type="ECO:0000256" key="2">
    <source>
        <dbReference type="SAM" id="SignalP"/>
    </source>
</evidence>
<feature type="chain" id="PRO_5008270911" evidence="2">
    <location>
        <begin position="32"/>
        <end position="289"/>
    </location>
</feature>
<evidence type="ECO:0000313" key="4">
    <source>
        <dbReference type="Proteomes" id="UP000078492"/>
    </source>
</evidence>
<name>A0A195EN36_9HYME</name>
<accession>A0A195EN36</accession>
<gene>
    <name evidence="3" type="ORF">ALC57_00948</name>
</gene>
<feature type="region of interest" description="Disordered" evidence="1">
    <location>
        <begin position="179"/>
        <end position="206"/>
    </location>
</feature>
<feature type="compositionally biased region" description="Basic and acidic residues" evidence="1">
    <location>
        <begin position="179"/>
        <end position="196"/>
    </location>
</feature>
<feature type="compositionally biased region" description="Acidic residues" evidence="1">
    <location>
        <begin position="115"/>
        <end position="155"/>
    </location>
</feature>